<evidence type="ECO:0000256" key="17">
    <source>
        <dbReference type="ARBA" id="ARBA00023180"/>
    </source>
</evidence>
<evidence type="ECO:0000256" key="13">
    <source>
        <dbReference type="ARBA" id="ARBA00022968"/>
    </source>
</evidence>
<evidence type="ECO:0000256" key="14">
    <source>
        <dbReference type="ARBA" id="ARBA00022989"/>
    </source>
</evidence>
<comment type="caution">
    <text evidence="27">The sequence shown here is derived from an EMBL/GenBank/DDBJ whole genome shotgun (WGS) entry which is preliminary data.</text>
</comment>
<evidence type="ECO:0000256" key="21">
    <source>
        <dbReference type="PIRSR" id="PIRSR634016-4"/>
    </source>
</evidence>
<keyword evidence="4 22" id="KW-0031">Aminopeptidase</keyword>
<dbReference type="FunFam" id="1.10.390.10:FF:000013">
    <property type="entry name" value="Aminopeptidase N"/>
    <property type="match status" value="1"/>
</dbReference>
<feature type="active site" description="Proton acceptor" evidence="19">
    <location>
        <position position="335"/>
    </location>
</feature>
<dbReference type="FunFam" id="2.60.40.1910:FF:000008">
    <property type="entry name" value="Aminopeptidase"/>
    <property type="match status" value="1"/>
</dbReference>
<dbReference type="Gene3D" id="2.60.40.1730">
    <property type="entry name" value="tricorn interacting facor f3 domain"/>
    <property type="match status" value="1"/>
</dbReference>
<keyword evidence="7 22" id="KW-0645">Protease</keyword>
<evidence type="ECO:0000259" key="26">
    <source>
        <dbReference type="Pfam" id="PF17900"/>
    </source>
</evidence>
<feature type="binding site" evidence="20">
    <location>
        <position position="338"/>
    </location>
    <ligand>
        <name>Zn(2+)</name>
        <dbReference type="ChEBI" id="CHEBI:29105"/>
        <note>catalytic</note>
    </ligand>
</feature>
<dbReference type="GO" id="GO:0005886">
    <property type="term" value="C:plasma membrane"/>
    <property type="evidence" value="ECO:0007669"/>
    <property type="project" value="UniProtKB-SubCell"/>
</dbReference>
<evidence type="ECO:0000256" key="3">
    <source>
        <dbReference type="ARBA" id="ARBA00010136"/>
    </source>
</evidence>
<evidence type="ECO:0000256" key="19">
    <source>
        <dbReference type="PIRSR" id="PIRSR634016-1"/>
    </source>
</evidence>
<evidence type="ECO:0000256" key="20">
    <source>
        <dbReference type="PIRSR" id="PIRSR634016-3"/>
    </source>
</evidence>
<organism evidence="27 28">
    <name type="scientific">Ignelater luminosus</name>
    <name type="common">Cucubano</name>
    <name type="synonym">Pyrophorus luminosus</name>
    <dbReference type="NCBI Taxonomy" id="2038154"/>
    <lineage>
        <taxon>Eukaryota</taxon>
        <taxon>Metazoa</taxon>
        <taxon>Ecdysozoa</taxon>
        <taxon>Arthropoda</taxon>
        <taxon>Hexapoda</taxon>
        <taxon>Insecta</taxon>
        <taxon>Pterygota</taxon>
        <taxon>Neoptera</taxon>
        <taxon>Endopterygota</taxon>
        <taxon>Coleoptera</taxon>
        <taxon>Polyphaga</taxon>
        <taxon>Elateriformia</taxon>
        <taxon>Elateroidea</taxon>
        <taxon>Elateridae</taxon>
        <taxon>Agrypninae</taxon>
        <taxon>Pyrophorini</taxon>
        <taxon>Ignelater</taxon>
    </lineage>
</organism>
<keyword evidence="14" id="KW-1133">Transmembrane helix</keyword>
<feature type="domain" description="ERAP1-like C-terminal" evidence="25">
    <location>
        <begin position="568"/>
        <end position="827"/>
    </location>
</feature>
<evidence type="ECO:0000256" key="5">
    <source>
        <dbReference type="ARBA" id="ARBA00022475"/>
    </source>
</evidence>
<evidence type="ECO:0000256" key="7">
    <source>
        <dbReference type="ARBA" id="ARBA00022670"/>
    </source>
</evidence>
<accession>A0A8K0D7J4</accession>
<keyword evidence="9 20" id="KW-0479">Metal-binding</keyword>
<dbReference type="PANTHER" id="PTHR11533">
    <property type="entry name" value="PROTEASE M1 ZINC METALLOPROTEASE"/>
    <property type="match status" value="1"/>
</dbReference>
<keyword evidence="13" id="KW-0735">Signal-anchor</keyword>
<dbReference type="Proteomes" id="UP000801492">
    <property type="component" value="Unassembled WGS sequence"/>
</dbReference>
<evidence type="ECO:0000256" key="9">
    <source>
        <dbReference type="ARBA" id="ARBA00022723"/>
    </source>
</evidence>
<comment type="similarity">
    <text evidence="3 22">Belongs to the peptidase M1 family.</text>
</comment>
<evidence type="ECO:0000256" key="15">
    <source>
        <dbReference type="ARBA" id="ARBA00023049"/>
    </source>
</evidence>
<evidence type="ECO:0000256" key="8">
    <source>
        <dbReference type="ARBA" id="ARBA00022692"/>
    </source>
</evidence>
<evidence type="ECO:0000259" key="24">
    <source>
        <dbReference type="Pfam" id="PF01433"/>
    </source>
</evidence>
<keyword evidence="8" id="KW-0812">Transmembrane</keyword>
<keyword evidence="12 20" id="KW-0862">Zinc</keyword>
<keyword evidence="17" id="KW-0325">Glycoprotein</keyword>
<protein>
    <recommendedName>
        <fullName evidence="22">Aminopeptidase</fullName>
        <ecNumber evidence="22">3.4.11.-</ecNumber>
    </recommendedName>
</protein>
<dbReference type="GO" id="GO:0042277">
    <property type="term" value="F:peptide binding"/>
    <property type="evidence" value="ECO:0007669"/>
    <property type="project" value="TreeGrafter"/>
</dbReference>
<keyword evidence="10 23" id="KW-0732">Signal</keyword>
<dbReference type="InterPro" id="IPR050344">
    <property type="entry name" value="Peptidase_M1_aminopeptidases"/>
</dbReference>
<dbReference type="GO" id="GO:0006508">
    <property type="term" value="P:proteolysis"/>
    <property type="evidence" value="ECO:0007669"/>
    <property type="project" value="UniProtKB-KW"/>
</dbReference>
<dbReference type="Gene3D" id="1.25.50.20">
    <property type="match status" value="1"/>
</dbReference>
<dbReference type="InterPro" id="IPR024571">
    <property type="entry name" value="ERAP1-like_C_dom"/>
</dbReference>
<dbReference type="EMBL" id="VTPC01005493">
    <property type="protein sequence ID" value="KAF2895945.1"/>
    <property type="molecule type" value="Genomic_DNA"/>
</dbReference>
<dbReference type="SUPFAM" id="SSF63737">
    <property type="entry name" value="Leukotriene A4 hydrolase N-terminal domain"/>
    <property type="match status" value="1"/>
</dbReference>
<keyword evidence="6" id="KW-0336">GPI-anchor</keyword>
<keyword evidence="5" id="KW-1003">Cell membrane</keyword>
<evidence type="ECO:0000256" key="10">
    <source>
        <dbReference type="ARBA" id="ARBA00022729"/>
    </source>
</evidence>
<dbReference type="GO" id="GO:0005615">
    <property type="term" value="C:extracellular space"/>
    <property type="evidence" value="ECO:0007669"/>
    <property type="project" value="TreeGrafter"/>
</dbReference>
<dbReference type="EC" id="3.4.11.-" evidence="22"/>
<reference evidence="27" key="1">
    <citation type="submission" date="2019-08" db="EMBL/GenBank/DDBJ databases">
        <title>The genome of the North American firefly Photinus pyralis.</title>
        <authorList>
            <consortium name="Photinus pyralis genome working group"/>
            <person name="Fallon T.R."/>
            <person name="Sander Lower S.E."/>
            <person name="Weng J.-K."/>
        </authorList>
    </citation>
    <scope>NUCLEOTIDE SEQUENCE</scope>
    <source>
        <strain evidence="27">TRF0915ILg1</strain>
        <tissue evidence="27">Whole body</tissue>
    </source>
</reference>
<feature type="domain" description="Peptidase M1 membrane alanine aminopeptidase" evidence="24">
    <location>
        <begin position="260"/>
        <end position="488"/>
    </location>
</feature>
<comment type="cofactor">
    <cofactor evidence="20 22">
        <name>Zn(2+)</name>
        <dbReference type="ChEBI" id="CHEBI:29105"/>
    </cofactor>
    <text evidence="20 22">Binds 1 zinc ion per subunit.</text>
</comment>
<dbReference type="Pfam" id="PF01433">
    <property type="entry name" value="Peptidase_M1"/>
    <property type="match status" value="1"/>
</dbReference>
<dbReference type="GO" id="GO:0043171">
    <property type="term" value="P:peptide catabolic process"/>
    <property type="evidence" value="ECO:0007669"/>
    <property type="project" value="TreeGrafter"/>
</dbReference>
<evidence type="ECO:0000256" key="12">
    <source>
        <dbReference type="ARBA" id="ARBA00022833"/>
    </source>
</evidence>
<dbReference type="GO" id="GO:0008270">
    <property type="term" value="F:zinc ion binding"/>
    <property type="evidence" value="ECO:0007669"/>
    <property type="project" value="UniProtKB-UniRule"/>
</dbReference>
<feature type="domain" description="Aminopeptidase N-like N-terminal" evidence="26">
    <location>
        <begin position="34"/>
        <end position="227"/>
    </location>
</feature>
<dbReference type="GO" id="GO:0005737">
    <property type="term" value="C:cytoplasm"/>
    <property type="evidence" value="ECO:0007669"/>
    <property type="project" value="TreeGrafter"/>
</dbReference>
<dbReference type="SUPFAM" id="SSF55486">
    <property type="entry name" value="Metalloproteases ('zincins'), catalytic domain"/>
    <property type="match status" value="1"/>
</dbReference>
<dbReference type="InterPro" id="IPR045357">
    <property type="entry name" value="Aminopeptidase_N-like_N"/>
</dbReference>
<feature type="binding site" evidence="20">
    <location>
        <position position="357"/>
    </location>
    <ligand>
        <name>Zn(2+)</name>
        <dbReference type="ChEBI" id="CHEBI:29105"/>
        <note>catalytic</note>
    </ligand>
</feature>
<dbReference type="InterPro" id="IPR034016">
    <property type="entry name" value="M1_APN-typ"/>
</dbReference>
<dbReference type="Gene3D" id="1.10.390.10">
    <property type="entry name" value="Neutral Protease Domain 2"/>
    <property type="match status" value="1"/>
</dbReference>
<dbReference type="Pfam" id="PF11838">
    <property type="entry name" value="ERAP1_C"/>
    <property type="match status" value="1"/>
</dbReference>
<sequence length="907" mass="105617">MTFRQLSPILIVFIICSLINGDIDSSFNIPKNVKPIRYTLTVETNMEIHENSSTFNGSVIIELFSSQAASNITLHERNLDINRHTIKLIHYISGTELKVSNIETDEEREFYIIHLEDELLTNEYYNLTIGEFSGVMTYDFVGFYLAKYTTKSGEERNIAVTDFQPTDARKAFPCFDDPSMKAAFVINIIRPANYTAVSNEELLYTEDLGNDRFMDTFKQTVIMPTYVVAYLVSDYKHTQRIERHRIFAKPDAVDNGELDYALSTAVETLKVVEEYTGLNYTNTKMDLVAVPEEYFKLQAMENWGLVTYKERFLLISNETSTTEDIQSCVTNIAHEFSHQWFGNLVTFKEWRYMWLSEGFASYFEFYFGSLVRPSWRLMDLFTITVLQKALEFDSTVYTESMNNYKPRDIGSMPTLQISYYKASSVIRMAQHFVTFDILKNGLRRYLKENKFKSTEPKDLYSALQAIIDEENAHDLLGNNSVISIMETWDSNTGFPLVTVHRNYNNKTITLSQERFFSEKEDENNSTWYIPISYVYQASSNRDFSDTRAAIWLVEKSMTSADDFKSNGWLLINKQQTGYYRVNYDLINWNRLALFLNKNDFHEIHVINRAQIIDDAFNLARSGKVPYYVPLNLSKYLVKETDYIPIEPFVRFLPHLSFVMSSSEKYDIYRNYVIDLLSAAYDYVGFNEKPNDAHLDKYTRKAVIEWLCKFGHAECRNNALRKLREWKENGILSVSVDMKQIVLCNAIRIANTNDWEFLYEKAVRKSSTQYNEYYAALACSENEFILNDYLNRLLNSTILLNKDGKKIFNKIIEESDVGVKVGMNFIRNAIVPEEMQAYFIFVVSRKCKTEKQLEEMRLLASALPGDIPVDELISYNIEIIKESHKEDIENWLLKYNAENIESLNIVEV</sequence>
<dbReference type="InterPro" id="IPR042097">
    <property type="entry name" value="Aminopeptidase_N-like_N_sf"/>
</dbReference>
<name>A0A8K0D7J4_IGNLU</name>
<dbReference type="InterPro" id="IPR001930">
    <property type="entry name" value="Peptidase_M1"/>
</dbReference>
<evidence type="ECO:0000256" key="22">
    <source>
        <dbReference type="RuleBase" id="RU364040"/>
    </source>
</evidence>
<evidence type="ECO:0000259" key="25">
    <source>
        <dbReference type="Pfam" id="PF11838"/>
    </source>
</evidence>
<evidence type="ECO:0000313" key="27">
    <source>
        <dbReference type="EMBL" id="KAF2895945.1"/>
    </source>
</evidence>
<evidence type="ECO:0000256" key="18">
    <source>
        <dbReference type="ARBA" id="ARBA00023288"/>
    </source>
</evidence>
<dbReference type="InterPro" id="IPR014782">
    <property type="entry name" value="Peptidase_M1_dom"/>
</dbReference>
<evidence type="ECO:0000256" key="2">
    <source>
        <dbReference type="ARBA" id="ARBA00004609"/>
    </source>
</evidence>
<keyword evidence="16" id="KW-0472">Membrane</keyword>
<feature type="signal peptide" evidence="23">
    <location>
        <begin position="1"/>
        <end position="21"/>
    </location>
</feature>
<evidence type="ECO:0000256" key="23">
    <source>
        <dbReference type="SAM" id="SignalP"/>
    </source>
</evidence>
<keyword evidence="28" id="KW-1185">Reference proteome</keyword>
<dbReference type="Pfam" id="PF17900">
    <property type="entry name" value="Peptidase_M1_N"/>
    <property type="match status" value="1"/>
</dbReference>
<evidence type="ECO:0000256" key="1">
    <source>
        <dbReference type="ARBA" id="ARBA00004606"/>
    </source>
</evidence>
<evidence type="ECO:0000256" key="6">
    <source>
        <dbReference type="ARBA" id="ARBA00022622"/>
    </source>
</evidence>
<dbReference type="CDD" id="cd09601">
    <property type="entry name" value="M1_APN-Q_like"/>
    <property type="match status" value="1"/>
</dbReference>
<keyword evidence="15 22" id="KW-0482">Metalloprotease</keyword>
<feature type="binding site" evidence="20">
    <location>
        <position position="334"/>
    </location>
    <ligand>
        <name>Zn(2+)</name>
        <dbReference type="ChEBI" id="CHEBI:29105"/>
        <note>catalytic</note>
    </ligand>
</feature>
<evidence type="ECO:0000256" key="16">
    <source>
        <dbReference type="ARBA" id="ARBA00023136"/>
    </source>
</evidence>
<feature type="site" description="Transition state stabilizer" evidence="21">
    <location>
        <position position="419"/>
    </location>
</feature>
<dbReference type="OrthoDB" id="6762864at2759"/>
<dbReference type="InterPro" id="IPR027268">
    <property type="entry name" value="Peptidase_M4/M1_CTD_sf"/>
</dbReference>
<dbReference type="GO" id="GO:0098552">
    <property type="term" value="C:side of membrane"/>
    <property type="evidence" value="ECO:0007669"/>
    <property type="project" value="UniProtKB-KW"/>
</dbReference>
<evidence type="ECO:0000256" key="11">
    <source>
        <dbReference type="ARBA" id="ARBA00022801"/>
    </source>
</evidence>
<keyword evidence="11 22" id="KW-0378">Hydrolase</keyword>
<dbReference type="FunFam" id="2.60.40.1730:FF:000001">
    <property type="entry name" value="Leucyl-cystinyl aminopeptidase"/>
    <property type="match status" value="1"/>
</dbReference>
<keyword evidence="18" id="KW-0449">Lipoprotein</keyword>
<dbReference type="PANTHER" id="PTHR11533:SF290">
    <property type="entry name" value="AMINOPEPTIDASE"/>
    <property type="match status" value="1"/>
</dbReference>
<dbReference type="GO" id="GO:0070006">
    <property type="term" value="F:metalloaminopeptidase activity"/>
    <property type="evidence" value="ECO:0007669"/>
    <property type="project" value="TreeGrafter"/>
</dbReference>
<dbReference type="Gene3D" id="2.60.40.1910">
    <property type="match status" value="1"/>
</dbReference>
<evidence type="ECO:0000256" key="4">
    <source>
        <dbReference type="ARBA" id="ARBA00022438"/>
    </source>
</evidence>
<feature type="chain" id="PRO_5035440709" description="Aminopeptidase" evidence="23">
    <location>
        <begin position="22"/>
        <end position="907"/>
    </location>
</feature>
<dbReference type="PRINTS" id="PR00756">
    <property type="entry name" value="ALADIPTASE"/>
</dbReference>
<comment type="subcellular location">
    <subcellularLocation>
        <location evidence="2">Cell membrane</location>
        <topology evidence="2">Lipid-anchor</topology>
        <topology evidence="2">GPI-anchor</topology>
    </subcellularLocation>
    <subcellularLocation>
        <location evidence="1">Membrane</location>
        <topology evidence="1">Single-pass type II membrane protein</topology>
    </subcellularLocation>
</comment>
<proteinExistence type="inferred from homology"/>
<gene>
    <name evidence="27" type="ORF">ILUMI_10229</name>
</gene>
<evidence type="ECO:0000313" key="28">
    <source>
        <dbReference type="Proteomes" id="UP000801492"/>
    </source>
</evidence>
<dbReference type="AlphaFoldDB" id="A0A8K0D7J4"/>